<sequence length="40" mass="4525">MIDAGHWNEPPDYTPLWFLSGILGLLIVLNVLKGALWMVM</sequence>
<gene>
    <name evidence="2" type="ORF">bas12_0071</name>
</gene>
<keyword evidence="1" id="KW-0472">Membrane</keyword>
<keyword evidence="3" id="KW-1185">Reference proteome</keyword>
<keyword evidence="1" id="KW-0812">Transmembrane</keyword>
<proteinExistence type="predicted"/>
<feature type="transmembrane region" description="Helical" evidence="1">
    <location>
        <begin position="16"/>
        <end position="39"/>
    </location>
</feature>
<accession>A0AAE7VPP9</accession>
<evidence type="ECO:0000313" key="2">
    <source>
        <dbReference type="EMBL" id="QXV76553.1"/>
    </source>
</evidence>
<protein>
    <submittedName>
        <fullName evidence="2">Uncharacterized protein</fullName>
    </submittedName>
</protein>
<keyword evidence="1" id="KW-1133">Transmembrane helix</keyword>
<name>A0AAE7VPP9_9CAUD</name>
<dbReference type="Proteomes" id="UP000828605">
    <property type="component" value="Segment"/>
</dbReference>
<dbReference type="EMBL" id="MZ501053">
    <property type="protein sequence ID" value="QXV76553.1"/>
    <property type="molecule type" value="Genomic_DNA"/>
</dbReference>
<evidence type="ECO:0000256" key="1">
    <source>
        <dbReference type="SAM" id="Phobius"/>
    </source>
</evidence>
<reference evidence="3" key="1">
    <citation type="journal article" date="2021" name="PLoS Biol.">
        <title>Systematic exploration of Escherichia coli phage-host interactions with the BASEL phage collection.</title>
        <authorList>
            <person name="Maffei E."/>
            <person name="Shaidullina A."/>
            <person name="Burkolter M."/>
            <person name="Heyer Y."/>
            <person name="Estermann F."/>
            <person name="Druelle V."/>
            <person name="Sauer P."/>
            <person name="Willi L."/>
            <person name="Michaelis S."/>
            <person name="Hilbi H."/>
            <person name="Thaler D.S."/>
            <person name="Harms A."/>
        </authorList>
    </citation>
    <scope>NUCLEOTIDE SEQUENCE [LARGE SCALE GENOMIC DNA]</scope>
    <source>
        <strain evidence="3">Bas12</strain>
    </source>
</reference>
<organism evidence="2 3">
    <name type="scientific">Escherichia phage BrunoManser</name>
    <dbReference type="NCBI Taxonomy" id="2851976"/>
    <lineage>
        <taxon>Viruses</taxon>
        <taxon>Duplodnaviria</taxon>
        <taxon>Heunggongvirae</taxon>
        <taxon>Uroviricota</taxon>
        <taxon>Caudoviricetes</taxon>
        <taxon>Drexlerviridae</taxon>
        <taxon>Tunavirinae</taxon>
        <taxon>Sertoctavirus</taxon>
        <taxon>Sertoctavirus brunomanser</taxon>
    </lineage>
</organism>
<evidence type="ECO:0000313" key="3">
    <source>
        <dbReference type="Proteomes" id="UP000828605"/>
    </source>
</evidence>